<keyword evidence="3" id="KW-1185">Reference proteome</keyword>
<accession>A0A4Q5M132</accession>
<evidence type="ECO:0000313" key="2">
    <source>
        <dbReference type="EMBL" id="RYU95547.1"/>
    </source>
</evidence>
<reference evidence="2 3" key="1">
    <citation type="submission" date="2019-02" db="EMBL/GenBank/DDBJ databases">
        <title>Bacterial novel species Emticicia sp. 17J42-9 isolated from soil.</title>
        <authorList>
            <person name="Jung H.-Y."/>
        </authorList>
    </citation>
    <scope>NUCLEOTIDE SEQUENCE [LARGE SCALE GENOMIC DNA]</scope>
    <source>
        <strain evidence="2 3">17J42-9</strain>
    </source>
</reference>
<dbReference type="PANTHER" id="PTHR42754">
    <property type="entry name" value="ENDOGLUCANASE"/>
    <property type="match status" value="1"/>
</dbReference>
<dbReference type="RefSeq" id="WP_130021152.1">
    <property type="nucleotide sequence ID" value="NZ_SEWF01000014.1"/>
</dbReference>
<evidence type="ECO:0000256" key="1">
    <source>
        <dbReference type="SAM" id="SignalP"/>
    </source>
</evidence>
<proteinExistence type="predicted"/>
<gene>
    <name evidence="2" type="ORF">EWM59_11680</name>
</gene>
<comment type="caution">
    <text evidence="2">The sequence shown here is derived from an EMBL/GenBank/DDBJ whole genome shotgun (WGS) entry which is preliminary data.</text>
</comment>
<dbReference type="AlphaFoldDB" id="A0A4Q5M132"/>
<feature type="chain" id="PRO_5020717590" evidence="1">
    <location>
        <begin position="26"/>
        <end position="724"/>
    </location>
</feature>
<dbReference type="EMBL" id="SEWF01000014">
    <property type="protein sequence ID" value="RYU95547.1"/>
    <property type="molecule type" value="Genomic_DNA"/>
</dbReference>
<dbReference type="OrthoDB" id="1523346at2"/>
<dbReference type="PANTHER" id="PTHR42754:SF1">
    <property type="entry name" value="LIPOPROTEIN"/>
    <property type="match status" value="1"/>
</dbReference>
<organism evidence="2 3">
    <name type="scientific">Emticicia agri</name>
    <dbReference type="NCBI Taxonomy" id="2492393"/>
    <lineage>
        <taxon>Bacteria</taxon>
        <taxon>Pseudomonadati</taxon>
        <taxon>Bacteroidota</taxon>
        <taxon>Cytophagia</taxon>
        <taxon>Cytophagales</taxon>
        <taxon>Leadbetterellaceae</taxon>
        <taxon>Emticicia</taxon>
    </lineage>
</organism>
<feature type="signal peptide" evidence="1">
    <location>
        <begin position="1"/>
        <end position="25"/>
    </location>
</feature>
<dbReference type="InterPro" id="IPR055015">
    <property type="entry name" value="GCX_COOH"/>
</dbReference>
<evidence type="ECO:0000313" key="3">
    <source>
        <dbReference type="Proteomes" id="UP000293162"/>
    </source>
</evidence>
<protein>
    <submittedName>
        <fullName evidence="2">Uncharacterized protein</fullName>
    </submittedName>
</protein>
<dbReference type="NCBIfam" id="NF045639">
    <property type="entry name" value="GCX_COOH"/>
    <property type="match status" value="1"/>
</dbReference>
<name>A0A4Q5M132_9BACT</name>
<dbReference type="Proteomes" id="UP000293162">
    <property type="component" value="Unassembled WGS sequence"/>
</dbReference>
<sequence length="724" mass="79907">MSGKKTALSLITCLLALSVFLQTNAQNSATAIEWQRCYGWNSWYGDEGLRINPSQDGNYITTGKKTLNGYETIVASKVNAKGELLWETIIFDDKAYTGFRGVETIQNSDGGYILIAKVISVQKLSFVSTDGRNIEYNTDPKGYYDILITKLNAQGQRQWFKLIGGSGEDMPVRVLLTSDNNIMLLGYTTSADYDISDSGKNTSSYNRDIWVAKISQTGNIMAKKCFGGNNDDLAFDMKKSSDGNYVIVGSTNSDDGQLGTNKGAKDIFAIKINESLNSIWEKTYGGNQNDEARSVVAMPNGELIVGIVSNSLTDDFFKDPTNDFPNNYQENVWLFKLNSGGDFVSSKIFGGSGRDFINDLILTRDGNCAFIGSTTSNNGSITDRNRIPSNNNDKFDVFLMKTTTNLDPIWQKTMGGSEDDEGNGLVETPDETLITIGTTKSFNGDVVGNHDNSQDPRDIWLVKLNYACQSDVVTSIDLVATNTDVLASESINSSDRITQHSSVRYSANKNIDLTEGFNIELGSVLEVNLMGCTNGTAGISSLPIQVQTNNACREGGMKFTFFPRTPDTDLSQYRISIQNLEPSIEFKFSGNALITKNNSPDNHNAYYLLTVSRTGFRDFVVQGYTSTCDHDDAPLNCPENTDTVILDKQYYNEGDTFTATWTGELIPDQTLEWYNENVTLISKNGKTMVGRINSFPAHIQAQPGVFAHYRPCHGAVRVEFRKVE</sequence>
<keyword evidence="1" id="KW-0732">Signal</keyword>